<evidence type="ECO:0000256" key="1">
    <source>
        <dbReference type="SAM" id="Phobius"/>
    </source>
</evidence>
<evidence type="ECO:0000313" key="2">
    <source>
        <dbReference type="EMBL" id="QGQ98996.1"/>
    </source>
</evidence>
<reference evidence="3" key="1">
    <citation type="submission" date="2018-11" db="EMBL/GenBank/DDBJ databases">
        <title>Complete genome sequence of Paenibacillus sp. ML311-T8.</title>
        <authorList>
            <person name="Nam Y.-D."/>
            <person name="Kang J."/>
            <person name="Chung W.-H."/>
            <person name="Park Y.S."/>
        </authorList>
    </citation>
    <scope>NUCLEOTIDE SEQUENCE [LARGE SCALE GENOMIC DNA]</scope>
    <source>
        <strain evidence="3">ML311-T8</strain>
    </source>
</reference>
<dbReference type="RefSeq" id="WP_155704104.1">
    <property type="nucleotide sequence ID" value="NZ_CP034235.1"/>
</dbReference>
<evidence type="ECO:0000313" key="3">
    <source>
        <dbReference type="Proteomes" id="UP000426246"/>
    </source>
</evidence>
<gene>
    <name evidence="2" type="ORF">EHS13_31025</name>
</gene>
<keyword evidence="1" id="KW-0472">Membrane</keyword>
<keyword evidence="1" id="KW-0812">Transmembrane</keyword>
<name>A0A6B8RUM6_9BACL</name>
<dbReference type="Proteomes" id="UP000426246">
    <property type="component" value="Chromosome"/>
</dbReference>
<organism evidence="2 3">
    <name type="scientific">Paenibacillus psychroresistens</name>
    <dbReference type="NCBI Taxonomy" id="1778678"/>
    <lineage>
        <taxon>Bacteria</taxon>
        <taxon>Bacillati</taxon>
        <taxon>Bacillota</taxon>
        <taxon>Bacilli</taxon>
        <taxon>Bacillales</taxon>
        <taxon>Paenibacillaceae</taxon>
        <taxon>Paenibacillus</taxon>
    </lineage>
</organism>
<dbReference type="AlphaFoldDB" id="A0A6B8RUM6"/>
<feature type="transmembrane region" description="Helical" evidence="1">
    <location>
        <begin position="6"/>
        <end position="24"/>
    </location>
</feature>
<proteinExistence type="predicted"/>
<accession>A0A6B8RUM6</accession>
<keyword evidence="3" id="KW-1185">Reference proteome</keyword>
<keyword evidence="1" id="KW-1133">Transmembrane helix</keyword>
<dbReference type="EMBL" id="CP034235">
    <property type="protein sequence ID" value="QGQ98996.1"/>
    <property type="molecule type" value="Genomic_DNA"/>
</dbReference>
<sequence length="221" mass="25867">MKWWLYLIGISCLILLLAGSYYAFQQKEIKVVRVYGYGSSQDEYSILTSLGGANTIPCTYEQYNTLSDDSYINISYSVIYEQNRWFKNNQHTLKLLRFEREFPNDQNKQVQSFYYRLVGETLEQVNDNTSVFTRLYEKRESNNNLFDVIPQSIVISRVGDVMQARQLVQEQHPEFLKLMNETVIDDSVLGNWKRDDYQQAYSSASPEGLLLKDIIKREGSQ</sequence>
<dbReference type="OrthoDB" id="2584893at2"/>
<protein>
    <submittedName>
        <fullName evidence="2">Uncharacterized protein</fullName>
    </submittedName>
</protein>
<dbReference type="KEGG" id="ppsc:EHS13_31025"/>